<comment type="caution">
    <text evidence="3">The sequence shown here is derived from an EMBL/GenBank/DDBJ whole genome shotgun (WGS) entry which is preliminary data.</text>
</comment>
<dbReference type="EMBL" id="JBJUIK010000004">
    <property type="protein sequence ID" value="KAL3528563.1"/>
    <property type="molecule type" value="Genomic_DNA"/>
</dbReference>
<protein>
    <recommendedName>
        <fullName evidence="2">FMN-dependent dehydrogenase domain-containing protein</fullName>
    </recommendedName>
</protein>
<evidence type="ECO:0000313" key="4">
    <source>
        <dbReference type="Proteomes" id="UP001630127"/>
    </source>
</evidence>
<feature type="domain" description="FMN-dependent dehydrogenase" evidence="2">
    <location>
        <begin position="4"/>
        <end position="52"/>
    </location>
</feature>
<dbReference type="AlphaFoldDB" id="A0ABD3ABM8"/>
<dbReference type="InterPro" id="IPR013785">
    <property type="entry name" value="Aldolase_TIM"/>
</dbReference>
<reference evidence="3 4" key="1">
    <citation type="submission" date="2024-11" db="EMBL/GenBank/DDBJ databases">
        <title>A near-complete genome assembly of Cinchona calisaya.</title>
        <authorList>
            <person name="Lian D.C."/>
            <person name="Zhao X.W."/>
            <person name="Wei L."/>
        </authorList>
    </citation>
    <scope>NUCLEOTIDE SEQUENCE [LARGE SCALE GENOMIC DNA]</scope>
    <source>
        <tissue evidence="3">Nenye</tissue>
    </source>
</reference>
<dbReference type="Pfam" id="PF01070">
    <property type="entry name" value="FMN_dh"/>
    <property type="match status" value="1"/>
</dbReference>
<evidence type="ECO:0000256" key="1">
    <source>
        <dbReference type="ARBA" id="ARBA00001917"/>
    </source>
</evidence>
<evidence type="ECO:0000313" key="3">
    <source>
        <dbReference type="EMBL" id="KAL3528563.1"/>
    </source>
</evidence>
<keyword evidence="4" id="KW-1185">Reference proteome</keyword>
<dbReference type="PANTHER" id="PTHR10578">
    <property type="entry name" value="S -2-HYDROXY-ACID OXIDASE-RELATED"/>
    <property type="match status" value="1"/>
</dbReference>
<name>A0ABD3ABM8_9GENT</name>
<dbReference type="InterPro" id="IPR000262">
    <property type="entry name" value="FMN-dep_DH"/>
</dbReference>
<accession>A0ABD3ABM8</accession>
<proteinExistence type="predicted"/>
<gene>
    <name evidence="3" type="ORF">ACH5RR_007885</name>
</gene>
<organism evidence="3 4">
    <name type="scientific">Cinchona calisaya</name>
    <dbReference type="NCBI Taxonomy" id="153742"/>
    <lineage>
        <taxon>Eukaryota</taxon>
        <taxon>Viridiplantae</taxon>
        <taxon>Streptophyta</taxon>
        <taxon>Embryophyta</taxon>
        <taxon>Tracheophyta</taxon>
        <taxon>Spermatophyta</taxon>
        <taxon>Magnoliopsida</taxon>
        <taxon>eudicotyledons</taxon>
        <taxon>Gunneridae</taxon>
        <taxon>Pentapetalae</taxon>
        <taxon>asterids</taxon>
        <taxon>lamiids</taxon>
        <taxon>Gentianales</taxon>
        <taxon>Rubiaceae</taxon>
        <taxon>Cinchonoideae</taxon>
        <taxon>Cinchoneae</taxon>
        <taxon>Cinchona</taxon>
    </lineage>
</organism>
<dbReference type="PANTHER" id="PTHR10578:SF67">
    <property type="entry name" value="PEROXISOMAL (S)-2-HYDROXYACID OXIDASE GLO3"/>
    <property type="match status" value="1"/>
</dbReference>
<dbReference type="Gene3D" id="3.20.20.70">
    <property type="entry name" value="Aldolase class I"/>
    <property type="match status" value="1"/>
</dbReference>
<comment type="cofactor">
    <cofactor evidence="1">
        <name>FMN</name>
        <dbReference type="ChEBI" id="CHEBI:58210"/>
    </cofactor>
</comment>
<sequence length="170" mass="18699">MFVSGEVATARAAAACNTIMALSLSSSCALGEVASSCDAIRFFQLYIIVKHQNEDVLHNFPTSRCPFSSKLYVCGCPCLSDNYAVSEVPNKIVLLVWDYSNCGIQEVLRNLKFEMCRPTCALSGYLVQNLVHLWLAAKGEDRMKRVINMLKDEPELTMALADITTGHAIA</sequence>
<dbReference type="Proteomes" id="UP001630127">
    <property type="component" value="Unassembled WGS sequence"/>
</dbReference>
<evidence type="ECO:0000259" key="2">
    <source>
        <dbReference type="Pfam" id="PF01070"/>
    </source>
</evidence>